<proteinExistence type="predicted"/>
<dbReference type="PANTHER" id="PTHR37564">
    <property type="entry name" value="KINETOPLAST DNA-ASSOCIATED PROTEIN"/>
    <property type="match status" value="1"/>
</dbReference>
<dbReference type="PANTHER" id="PTHR37564:SF2">
    <property type="entry name" value="DNA-ASSOCIATED PROTEIN, PUTATIVE-RELATED"/>
    <property type="match status" value="1"/>
</dbReference>
<dbReference type="AlphaFoldDB" id="S9UKW6"/>
<comment type="caution">
    <text evidence="2">The sequence shown here is derived from an EMBL/GenBank/DDBJ whole genome shotgun (WGS) entry which is preliminary data.</text>
</comment>
<keyword evidence="3" id="KW-1185">Reference proteome</keyword>
<sequence length="185" mass="21498">MFRFTPRASIGAYSMFMILEKKNPVLTSLPISQRGKKLGEMYRALSPVEMQKLLAKAKKYKPSGAALRRKQQRLKRRNEAHVHTKLRGAEEYNRFLKVMHERYAKLPEAERFVKLLERFERTYGKPLPVIAKKGKKASKVTKKSMKKAIKNKKSKSKVQKKKVKAPKKKVLRAKKGHAKKALRKK</sequence>
<feature type="region of interest" description="Disordered" evidence="1">
    <location>
        <begin position="133"/>
        <end position="185"/>
    </location>
</feature>
<evidence type="ECO:0000313" key="2">
    <source>
        <dbReference type="EMBL" id="EPY29414.1"/>
    </source>
</evidence>
<gene>
    <name evidence="2" type="ORF">STCU_04568</name>
</gene>
<reference evidence="2 3" key="1">
    <citation type="journal article" date="2013" name="PLoS ONE">
        <title>Predicting the Proteins of Angomonas deanei, Strigomonas culicis and Their Respective Endosymbionts Reveals New Aspects of the Trypanosomatidae Family.</title>
        <authorList>
            <person name="Motta M.C."/>
            <person name="Martins A.C."/>
            <person name="de Souza S.S."/>
            <person name="Catta-Preta C.M."/>
            <person name="Silva R."/>
            <person name="Klein C.C."/>
            <person name="de Almeida L.G."/>
            <person name="de Lima Cunha O."/>
            <person name="Ciapina L.P."/>
            <person name="Brocchi M."/>
            <person name="Colabardini A.C."/>
            <person name="de Araujo Lima B."/>
            <person name="Machado C.R."/>
            <person name="de Almeida Soares C.M."/>
            <person name="Probst C.M."/>
            <person name="de Menezes C.B."/>
            <person name="Thompson C.E."/>
            <person name="Bartholomeu D.C."/>
            <person name="Gradia D.F."/>
            <person name="Pavoni D.P."/>
            <person name="Grisard E.C."/>
            <person name="Fantinatti-Garboggini F."/>
            <person name="Marchini F.K."/>
            <person name="Rodrigues-Luiz G.F."/>
            <person name="Wagner G."/>
            <person name="Goldman G.H."/>
            <person name="Fietto J.L."/>
            <person name="Elias M.C."/>
            <person name="Goldman M.H."/>
            <person name="Sagot M.F."/>
            <person name="Pereira M."/>
            <person name="Stoco P.H."/>
            <person name="de Mendonca-Neto R.P."/>
            <person name="Teixeira S.M."/>
            <person name="Maciel T.E."/>
            <person name="de Oliveira Mendes T.A."/>
            <person name="Urmenyi T.P."/>
            <person name="de Souza W."/>
            <person name="Schenkman S."/>
            <person name="de Vasconcelos A.T."/>
        </authorList>
    </citation>
    <scope>NUCLEOTIDE SEQUENCE [LARGE SCALE GENOMIC DNA]</scope>
</reference>
<evidence type="ECO:0000313" key="3">
    <source>
        <dbReference type="Proteomes" id="UP000015354"/>
    </source>
</evidence>
<protein>
    <submittedName>
        <fullName evidence="2">Kinetoplast DNA-associated protein</fullName>
    </submittedName>
</protein>
<dbReference type="Proteomes" id="UP000015354">
    <property type="component" value="Unassembled WGS sequence"/>
</dbReference>
<organism evidence="2 3">
    <name type="scientific">Strigomonas culicis</name>
    <dbReference type="NCBI Taxonomy" id="28005"/>
    <lineage>
        <taxon>Eukaryota</taxon>
        <taxon>Discoba</taxon>
        <taxon>Euglenozoa</taxon>
        <taxon>Kinetoplastea</taxon>
        <taxon>Metakinetoplastina</taxon>
        <taxon>Trypanosomatida</taxon>
        <taxon>Trypanosomatidae</taxon>
        <taxon>Strigomonadinae</taxon>
        <taxon>Strigomonas</taxon>
    </lineage>
</organism>
<dbReference type="InterPro" id="IPR052695">
    <property type="entry name" value="Kinetoplast-DNA-binding"/>
</dbReference>
<name>S9UKW6_9TRYP</name>
<evidence type="ECO:0000256" key="1">
    <source>
        <dbReference type="SAM" id="MobiDB-lite"/>
    </source>
</evidence>
<accession>S9UKW6</accession>
<dbReference type="EMBL" id="ATMH01004568">
    <property type="protein sequence ID" value="EPY29414.1"/>
    <property type="molecule type" value="Genomic_DNA"/>
</dbReference>